<feature type="transmembrane region" description="Helical" evidence="7">
    <location>
        <begin position="253"/>
        <end position="275"/>
    </location>
</feature>
<evidence type="ECO:0000256" key="7">
    <source>
        <dbReference type="SAM" id="Phobius"/>
    </source>
</evidence>
<feature type="transmembrane region" description="Helical" evidence="7">
    <location>
        <begin position="56"/>
        <end position="82"/>
    </location>
</feature>
<feature type="compositionally biased region" description="Basic and acidic residues" evidence="6">
    <location>
        <begin position="1"/>
        <end position="12"/>
    </location>
</feature>
<dbReference type="EMBL" id="VTAW01000010">
    <property type="protein sequence ID" value="TYT62184.1"/>
    <property type="molecule type" value="Genomic_DNA"/>
</dbReference>
<feature type="transmembrane region" description="Helical" evidence="7">
    <location>
        <begin position="319"/>
        <end position="336"/>
    </location>
</feature>
<feature type="transmembrane region" description="Helical" evidence="7">
    <location>
        <begin position="287"/>
        <end position="307"/>
    </location>
</feature>
<dbReference type="Proteomes" id="UP000324104">
    <property type="component" value="Unassembled WGS sequence"/>
</dbReference>
<feature type="region of interest" description="Disordered" evidence="6">
    <location>
        <begin position="1"/>
        <end position="33"/>
    </location>
</feature>
<feature type="compositionally biased region" description="Basic and acidic residues" evidence="6">
    <location>
        <begin position="24"/>
        <end position="33"/>
    </location>
</feature>
<accession>A0A5D5AM79</accession>
<evidence type="ECO:0000256" key="3">
    <source>
        <dbReference type="ARBA" id="ARBA00022692"/>
    </source>
</evidence>
<feature type="domain" description="ABC-2 type transporter transmembrane" evidence="8">
    <location>
        <begin position="73"/>
        <end position="336"/>
    </location>
</feature>
<evidence type="ECO:0000259" key="8">
    <source>
        <dbReference type="Pfam" id="PF12698"/>
    </source>
</evidence>
<evidence type="ECO:0000256" key="1">
    <source>
        <dbReference type="ARBA" id="ARBA00004651"/>
    </source>
</evidence>
<dbReference type="InterPro" id="IPR051449">
    <property type="entry name" value="ABC-2_transporter_component"/>
</dbReference>
<evidence type="ECO:0000256" key="2">
    <source>
        <dbReference type="ARBA" id="ARBA00022475"/>
    </source>
</evidence>
<reference evidence="9 10" key="1">
    <citation type="submission" date="2019-08" db="EMBL/GenBank/DDBJ databases">
        <title>Archaea genome.</title>
        <authorList>
            <person name="Kajale S."/>
            <person name="Shouche Y."/>
            <person name="Deshpande N."/>
            <person name="Sharma A."/>
        </authorList>
    </citation>
    <scope>NUCLEOTIDE SEQUENCE [LARGE SCALE GENOMIC DNA]</scope>
    <source>
        <strain evidence="9 10">ESP3B_9</strain>
    </source>
</reference>
<dbReference type="GO" id="GO:0005886">
    <property type="term" value="C:plasma membrane"/>
    <property type="evidence" value="ECO:0007669"/>
    <property type="project" value="UniProtKB-SubCell"/>
</dbReference>
<protein>
    <submittedName>
        <fullName evidence="9">ABC transporter permease subunit</fullName>
    </submittedName>
</protein>
<feature type="transmembrane region" description="Helical" evidence="7">
    <location>
        <begin position="356"/>
        <end position="377"/>
    </location>
</feature>
<evidence type="ECO:0000256" key="6">
    <source>
        <dbReference type="SAM" id="MobiDB-lite"/>
    </source>
</evidence>
<proteinExistence type="predicted"/>
<gene>
    <name evidence="9" type="ORF">FYC77_09515</name>
</gene>
<dbReference type="RefSeq" id="WP_149081271.1">
    <property type="nucleotide sequence ID" value="NZ_VTAW01000010.1"/>
</dbReference>
<organism evidence="9 10">
    <name type="scientific">Natrialba swarupiae</name>
    <dbReference type="NCBI Taxonomy" id="2448032"/>
    <lineage>
        <taxon>Archaea</taxon>
        <taxon>Methanobacteriati</taxon>
        <taxon>Methanobacteriota</taxon>
        <taxon>Stenosarchaea group</taxon>
        <taxon>Halobacteria</taxon>
        <taxon>Halobacteriales</taxon>
        <taxon>Natrialbaceae</taxon>
        <taxon>Natrialba</taxon>
    </lineage>
</organism>
<evidence type="ECO:0000256" key="5">
    <source>
        <dbReference type="ARBA" id="ARBA00023136"/>
    </source>
</evidence>
<dbReference type="GO" id="GO:0140359">
    <property type="term" value="F:ABC-type transporter activity"/>
    <property type="evidence" value="ECO:0007669"/>
    <property type="project" value="InterPro"/>
</dbReference>
<dbReference type="PANTHER" id="PTHR30294">
    <property type="entry name" value="MEMBRANE COMPONENT OF ABC TRANSPORTER YHHJ-RELATED"/>
    <property type="match status" value="1"/>
</dbReference>
<dbReference type="PANTHER" id="PTHR30294:SF29">
    <property type="entry name" value="MULTIDRUG ABC TRANSPORTER PERMEASE YBHS-RELATED"/>
    <property type="match status" value="1"/>
</dbReference>
<keyword evidence="4 7" id="KW-1133">Transmembrane helix</keyword>
<evidence type="ECO:0000256" key="4">
    <source>
        <dbReference type="ARBA" id="ARBA00022989"/>
    </source>
</evidence>
<dbReference type="InterPro" id="IPR013525">
    <property type="entry name" value="ABC2_TM"/>
</dbReference>
<keyword evidence="10" id="KW-1185">Reference proteome</keyword>
<feature type="transmembrane region" description="Helical" evidence="7">
    <location>
        <begin position="210"/>
        <end position="232"/>
    </location>
</feature>
<keyword evidence="5 7" id="KW-0472">Membrane</keyword>
<comment type="caution">
    <text evidence="9">The sequence shown here is derived from an EMBL/GenBank/DDBJ whole genome shotgun (WGS) entry which is preliminary data.</text>
</comment>
<sequence length="385" mass="41129">MSADRDEWRSDDDTSVPRGPNPPSRDDGDDRRSSGVWRARRAIVRRQLRSLRSEKTILLAIAIQLFIAAFSSFLVVGLVSMYEPDSVDGYEADVAVTGSDTDELLAVADQQGGIDPRFYDDRAAAHHAFDEGWVDAVLDANRDDDGRLVVSVTAPDGGLETTLLVVQIRETLETIEHVERIENADSFEEPPLSVPGETDASPYAEFTYTVLLPLLLFLPAFISGSIVVDSLVEERQRGTLELLRVSPVSFGDVVDAKLAATAALAPIQAIAWLALLAFNGTGIANPFALLVLVSALAVLVVGVGGAVALTAPDRRQAQLLYSTGIVGALVVSTVLPEHPANTVAKFAIGSATTVTWLSLALYCLLAAVAFGAVRVVLARVDHDSL</sequence>
<dbReference type="Pfam" id="PF12698">
    <property type="entry name" value="ABC2_membrane_3"/>
    <property type="match status" value="1"/>
</dbReference>
<keyword evidence="2" id="KW-1003">Cell membrane</keyword>
<name>A0A5D5AM79_9EURY</name>
<evidence type="ECO:0000313" key="9">
    <source>
        <dbReference type="EMBL" id="TYT62184.1"/>
    </source>
</evidence>
<comment type="subcellular location">
    <subcellularLocation>
        <location evidence="1">Cell membrane</location>
        <topology evidence="1">Multi-pass membrane protein</topology>
    </subcellularLocation>
</comment>
<evidence type="ECO:0000313" key="10">
    <source>
        <dbReference type="Proteomes" id="UP000324104"/>
    </source>
</evidence>
<keyword evidence="3 7" id="KW-0812">Transmembrane</keyword>
<dbReference type="AlphaFoldDB" id="A0A5D5AM79"/>